<evidence type="ECO:0000256" key="1">
    <source>
        <dbReference type="ARBA" id="ARBA00023002"/>
    </source>
</evidence>
<dbReference type="EMBL" id="FSRM01000002">
    <property type="protein sequence ID" value="SIO51848.1"/>
    <property type="molecule type" value="Genomic_DNA"/>
</dbReference>
<evidence type="ECO:0000259" key="5">
    <source>
        <dbReference type="Pfam" id="PF14833"/>
    </source>
</evidence>
<dbReference type="Proteomes" id="UP000184693">
    <property type="component" value="Unassembled WGS sequence"/>
</dbReference>
<dbReference type="Gene3D" id="3.40.50.720">
    <property type="entry name" value="NAD(P)-binding Rossmann-like Domain"/>
    <property type="match status" value="1"/>
</dbReference>
<proteinExistence type="predicted"/>
<feature type="active site" evidence="3">
    <location>
        <position position="175"/>
    </location>
</feature>
<dbReference type="InterPro" id="IPR013328">
    <property type="entry name" value="6PGD_dom2"/>
</dbReference>
<dbReference type="InterPro" id="IPR015815">
    <property type="entry name" value="HIBADH-related"/>
</dbReference>
<evidence type="ECO:0000256" key="2">
    <source>
        <dbReference type="ARBA" id="ARBA00023027"/>
    </source>
</evidence>
<dbReference type="PIRSF" id="PIRSF000103">
    <property type="entry name" value="HIBADH"/>
    <property type="match status" value="1"/>
</dbReference>
<organism evidence="6 7">
    <name type="scientific">Paraburkholderia phenazinium</name>
    <dbReference type="NCBI Taxonomy" id="60549"/>
    <lineage>
        <taxon>Bacteria</taxon>
        <taxon>Pseudomonadati</taxon>
        <taxon>Pseudomonadota</taxon>
        <taxon>Betaproteobacteria</taxon>
        <taxon>Burkholderiales</taxon>
        <taxon>Burkholderiaceae</taxon>
        <taxon>Paraburkholderia</taxon>
    </lineage>
</organism>
<keyword evidence="1" id="KW-0560">Oxidoreductase</keyword>
<evidence type="ECO:0000313" key="7">
    <source>
        <dbReference type="Proteomes" id="UP000184693"/>
    </source>
</evidence>
<dbReference type="InterPro" id="IPR029154">
    <property type="entry name" value="HIBADH-like_NADP-bd"/>
</dbReference>
<dbReference type="RefSeq" id="WP_074267987.1">
    <property type="nucleotide sequence ID" value="NZ_FSRM01000002.1"/>
</dbReference>
<gene>
    <name evidence="6" type="ORF">SAMN05444168_6103</name>
</gene>
<name>A0A1N6K5J9_9BURK</name>
<feature type="domain" description="6-phosphogluconate dehydrogenase NADP-binding" evidence="4">
    <location>
        <begin position="6"/>
        <end position="166"/>
    </location>
</feature>
<dbReference type="GO" id="GO:0016616">
    <property type="term" value="F:oxidoreductase activity, acting on the CH-OH group of donors, NAD or NADP as acceptor"/>
    <property type="evidence" value="ECO:0007669"/>
    <property type="project" value="TreeGrafter"/>
</dbReference>
<dbReference type="InterPro" id="IPR006115">
    <property type="entry name" value="6PGDH_NADP-bd"/>
</dbReference>
<protein>
    <submittedName>
        <fullName evidence="6">3-hydroxyisobutyrate dehydrogenase</fullName>
    </submittedName>
</protein>
<feature type="domain" description="3-hydroxyisobutyrate dehydrogenase-like NAD-binding" evidence="5">
    <location>
        <begin position="169"/>
        <end position="290"/>
    </location>
</feature>
<accession>A0A1N6K5J9</accession>
<evidence type="ECO:0000313" key="6">
    <source>
        <dbReference type="EMBL" id="SIO51848.1"/>
    </source>
</evidence>
<dbReference type="InterPro" id="IPR008927">
    <property type="entry name" value="6-PGluconate_DH-like_C_sf"/>
</dbReference>
<dbReference type="InterPro" id="IPR036291">
    <property type="entry name" value="NAD(P)-bd_dom_sf"/>
</dbReference>
<dbReference type="Pfam" id="PF14833">
    <property type="entry name" value="NAD_binding_11"/>
    <property type="match status" value="1"/>
</dbReference>
<dbReference type="PANTHER" id="PTHR22981">
    <property type="entry name" value="3-HYDROXYISOBUTYRATE DEHYDROGENASE-RELATED"/>
    <property type="match status" value="1"/>
</dbReference>
<dbReference type="SUPFAM" id="SSF48179">
    <property type="entry name" value="6-phosphogluconate dehydrogenase C-terminal domain-like"/>
    <property type="match status" value="1"/>
</dbReference>
<dbReference type="PANTHER" id="PTHR22981:SF7">
    <property type="entry name" value="3-HYDROXYISOBUTYRATE DEHYDROGENASE, MITOCHONDRIAL"/>
    <property type="match status" value="1"/>
</dbReference>
<evidence type="ECO:0000259" key="4">
    <source>
        <dbReference type="Pfam" id="PF03446"/>
    </source>
</evidence>
<reference evidence="6 7" key="1">
    <citation type="submission" date="2016-11" db="EMBL/GenBank/DDBJ databases">
        <authorList>
            <person name="Jaros S."/>
            <person name="Januszkiewicz K."/>
            <person name="Wedrychowicz H."/>
        </authorList>
    </citation>
    <scope>NUCLEOTIDE SEQUENCE [LARGE SCALE GENOMIC DNA]</scope>
    <source>
        <strain evidence="6 7">GAS86</strain>
    </source>
</reference>
<dbReference type="Gene3D" id="1.10.1040.10">
    <property type="entry name" value="N-(1-d-carboxylethyl)-l-norvaline Dehydrogenase, domain 2"/>
    <property type="match status" value="1"/>
</dbReference>
<dbReference type="SUPFAM" id="SSF51735">
    <property type="entry name" value="NAD(P)-binding Rossmann-fold domains"/>
    <property type="match status" value="1"/>
</dbReference>
<dbReference type="GO" id="GO:0051287">
    <property type="term" value="F:NAD binding"/>
    <property type="evidence" value="ECO:0007669"/>
    <property type="project" value="InterPro"/>
</dbReference>
<dbReference type="GO" id="GO:0050661">
    <property type="term" value="F:NADP binding"/>
    <property type="evidence" value="ECO:0007669"/>
    <property type="project" value="InterPro"/>
</dbReference>
<dbReference type="OrthoDB" id="9777604at2"/>
<sequence>MTQPKRIGFIGLGMMGTPMVQCLAGSGFELYLDDADAARVDTLTAQTGGQRLQAQNAAELDVLITMLPNSAIVESVLLGDGANGWANRLVKGAVVIDMSSSEPERSRKLGATLEERGLAYLDAPVSGGVKRAKEGTLAILVGGDAQVLARCKALLDAMGTSVLHIGAAGSGHAAKALNNYVSAAGLAATVEVLHIAQRFGIEPEVMTDVLNASSGRSNTSENKVKQFMLSGTFASGFALQLMNKDLKIARALGQSVGYPMTLGATCAEVWDEAAQRSTPSTDHTELYRLLPRDAS</sequence>
<evidence type="ECO:0000256" key="3">
    <source>
        <dbReference type="PIRSR" id="PIRSR000103-1"/>
    </source>
</evidence>
<dbReference type="AlphaFoldDB" id="A0A1N6K5J9"/>
<dbReference type="Pfam" id="PF03446">
    <property type="entry name" value="NAD_binding_2"/>
    <property type="match status" value="1"/>
</dbReference>
<keyword evidence="2" id="KW-0520">NAD</keyword>